<gene>
    <name evidence="2" type="ORF">PHLCEN_2v2629</name>
</gene>
<organism evidence="2 3">
    <name type="scientific">Hermanssonia centrifuga</name>
    <dbReference type="NCBI Taxonomy" id="98765"/>
    <lineage>
        <taxon>Eukaryota</taxon>
        <taxon>Fungi</taxon>
        <taxon>Dikarya</taxon>
        <taxon>Basidiomycota</taxon>
        <taxon>Agaricomycotina</taxon>
        <taxon>Agaricomycetes</taxon>
        <taxon>Polyporales</taxon>
        <taxon>Meruliaceae</taxon>
        <taxon>Hermanssonia</taxon>
    </lineage>
</organism>
<feature type="region of interest" description="Disordered" evidence="1">
    <location>
        <begin position="1"/>
        <end position="39"/>
    </location>
</feature>
<evidence type="ECO:0000313" key="2">
    <source>
        <dbReference type="EMBL" id="PSS29880.1"/>
    </source>
</evidence>
<dbReference type="Proteomes" id="UP000186601">
    <property type="component" value="Unassembled WGS sequence"/>
</dbReference>
<dbReference type="AlphaFoldDB" id="A0A2R6RIN6"/>
<proteinExistence type="predicted"/>
<name>A0A2R6RIN6_9APHY</name>
<accession>A0A2R6RIN6</accession>
<feature type="non-terminal residue" evidence="2">
    <location>
        <position position="1"/>
    </location>
</feature>
<feature type="compositionally biased region" description="Polar residues" evidence="1">
    <location>
        <begin position="1"/>
        <end position="10"/>
    </location>
</feature>
<dbReference type="STRING" id="98765.A0A2R6RIN6"/>
<keyword evidence="3" id="KW-1185">Reference proteome</keyword>
<comment type="caution">
    <text evidence="2">The sequence shown here is derived from an EMBL/GenBank/DDBJ whole genome shotgun (WGS) entry which is preliminary data.</text>
</comment>
<evidence type="ECO:0000313" key="3">
    <source>
        <dbReference type="Proteomes" id="UP000186601"/>
    </source>
</evidence>
<dbReference type="OrthoDB" id="3239511at2759"/>
<protein>
    <submittedName>
        <fullName evidence="2">Uncharacterized protein</fullName>
    </submittedName>
</protein>
<reference evidence="2 3" key="1">
    <citation type="submission" date="2018-02" db="EMBL/GenBank/DDBJ databases">
        <title>Genome sequence of the basidiomycete white-rot fungus Phlebia centrifuga.</title>
        <authorList>
            <person name="Granchi Z."/>
            <person name="Peng M."/>
            <person name="de Vries R.P."/>
            <person name="Hilden K."/>
            <person name="Makela M.R."/>
            <person name="Grigoriev I."/>
            <person name="Riley R."/>
        </authorList>
    </citation>
    <scope>NUCLEOTIDE SEQUENCE [LARGE SCALE GENOMIC DNA]</scope>
    <source>
        <strain evidence="2 3">FBCC195</strain>
    </source>
</reference>
<feature type="compositionally biased region" description="Low complexity" evidence="1">
    <location>
        <begin position="25"/>
        <end position="39"/>
    </location>
</feature>
<sequence>HTSTTPNSYQDMHVDDPLGAAPMDNAASSSESSTASQNNSNYNAADYDLVDSVWKLNDIKIEYHPKTKIPSRIYWFADYGQDCNTTPASAFASDPWLPGFDNCLDFEFAELVLECTINRKQIDRLIGIAHCVANDPLQFLFTKYDDLKNAWDIAGKSHPPVVAVPYKKEDCVVELYTRNIWKLAVQQAQDPILALYFYWKATHNYKWDGLDWV</sequence>
<evidence type="ECO:0000256" key="1">
    <source>
        <dbReference type="SAM" id="MobiDB-lite"/>
    </source>
</evidence>
<dbReference type="EMBL" id="MLYV02000246">
    <property type="protein sequence ID" value="PSS29880.1"/>
    <property type="molecule type" value="Genomic_DNA"/>
</dbReference>